<feature type="domain" description="Fibronectin type-III" evidence="2">
    <location>
        <begin position="49"/>
        <end position="151"/>
    </location>
</feature>
<evidence type="ECO:0000256" key="1">
    <source>
        <dbReference type="SAM" id="MobiDB-lite"/>
    </source>
</evidence>
<dbReference type="PROSITE" id="PS50853">
    <property type="entry name" value="FN3"/>
    <property type="match status" value="1"/>
</dbReference>
<keyword evidence="4" id="KW-1185">Reference proteome</keyword>
<accession>A0A7W3IYB8</accession>
<dbReference type="Proteomes" id="UP000580910">
    <property type="component" value="Unassembled WGS sequence"/>
</dbReference>
<dbReference type="AlphaFoldDB" id="A0A7W3IYB8"/>
<dbReference type="InterPro" id="IPR003961">
    <property type="entry name" value="FN3_dom"/>
</dbReference>
<evidence type="ECO:0000313" key="4">
    <source>
        <dbReference type="Proteomes" id="UP000580910"/>
    </source>
</evidence>
<comment type="caution">
    <text evidence="3">The sequence shown here is derived from an EMBL/GenBank/DDBJ whole genome shotgun (WGS) entry which is preliminary data.</text>
</comment>
<organism evidence="3 4">
    <name type="scientific">Nocardioides ginsengisegetis</name>
    <dbReference type="NCBI Taxonomy" id="661491"/>
    <lineage>
        <taxon>Bacteria</taxon>
        <taxon>Bacillati</taxon>
        <taxon>Actinomycetota</taxon>
        <taxon>Actinomycetes</taxon>
        <taxon>Propionibacteriales</taxon>
        <taxon>Nocardioidaceae</taxon>
        <taxon>Nocardioides</taxon>
    </lineage>
</organism>
<evidence type="ECO:0000259" key="2">
    <source>
        <dbReference type="PROSITE" id="PS50853"/>
    </source>
</evidence>
<gene>
    <name evidence="3" type="ORF">FB382_001174</name>
</gene>
<evidence type="ECO:0000313" key="3">
    <source>
        <dbReference type="EMBL" id="MBA8802883.1"/>
    </source>
</evidence>
<proteinExistence type="predicted"/>
<sequence length="153" mass="15336">MTSLDLSRRAATVLLVAALVVLTPGLALARFSASSSAPAQSVGTAVLVAPTSVTGTYQCTSSGGTEGVSVTVSGFTDTGPAGSSYAVTVTSEDGPSNSSTSTAHTRTVSVSQTNDKASTKYTVSIRSVYSNWTGPLWSKVVSCTKGSTNSGSL</sequence>
<protein>
    <recommendedName>
        <fullName evidence="2">Fibronectin type-III domain-containing protein</fullName>
    </recommendedName>
</protein>
<dbReference type="RefSeq" id="WP_182537563.1">
    <property type="nucleotide sequence ID" value="NZ_JACGXA010000001.1"/>
</dbReference>
<dbReference type="EMBL" id="JACGXA010000001">
    <property type="protein sequence ID" value="MBA8802883.1"/>
    <property type="molecule type" value="Genomic_DNA"/>
</dbReference>
<reference evidence="3 4" key="1">
    <citation type="submission" date="2020-07" db="EMBL/GenBank/DDBJ databases">
        <title>Sequencing the genomes of 1000 actinobacteria strains.</title>
        <authorList>
            <person name="Klenk H.-P."/>
        </authorList>
    </citation>
    <scope>NUCLEOTIDE SEQUENCE [LARGE SCALE GENOMIC DNA]</scope>
    <source>
        <strain evidence="3 4">DSM 21349</strain>
    </source>
</reference>
<feature type="region of interest" description="Disordered" evidence="1">
    <location>
        <begin position="90"/>
        <end position="112"/>
    </location>
</feature>
<name>A0A7W3IYB8_9ACTN</name>